<dbReference type="KEGG" id="pkb:B4V02_14305"/>
<dbReference type="InterPro" id="IPR008929">
    <property type="entry name" value="Chondroitin_lyas"/>
</dbReference>
<accession>A0A222WNR9</accession>
<evidence type="ECO:0000313" key="1">
    <source>
        <dbReference type="EMBL" id="ASR47766.1"/>
    </source>
</evidence>
<keyword evidence="2" id="KW-1185">Reference proteome</keyword>
<reference evidence="1 2" key="1">
    <citation type="submission" date="2017-03" db="EMBL/GenBank/DDBJ databases">
        <title>Complete genome sequence of Paenibacillus Kribbensis producing bioflocculants.</title>
        <authorList>
            <person name="Lee H.-G."/>
            <person name="Oh H.-M."/>
        </authorList>
    </citation>
    <scope>NUCLEOTIDE SEQUENCE [LARGE SCALE GENOMIC DNA]</scope>
    <source>
        <strain evidence="1 2">AM49</strain>
    </source>
</reference>
<dbReference type="SUPFAM" id="SSF48230">
    <property type="entry name" value="Chondroitin AC/alginate lyase"/>
    <property type="match status" value="1"/>
</dbReference>
<dbReference type="Gene3D" id="2.70.98.70">
    <property type="match status" value="1"/>
</dbReference>
<dbReference type="RefSeq" id="WP_094155321.1">
    <property type="nucleotide sequence ID" value="NZ_CP020028.1"/>
</dbReference>
<dbReference type="OrthoDB" id="9793856at2"/>
<evidence type="ECO:0000313" key="2">
    <source>
        <dbReference type="Proteomes" id="UP000214666"/>
    </source>
</evidence>
<dbReference type="PANTHER" id="PTHR38045:SF1">
    <property type="entry name" value="HEPARINASE II_III-LIKE PROTEIN"/>
    <property type="match status" value="1"/>
</dbReference>
<dbReference type="Proteomes" id="UP000214666">
    <property type="component" value="Chromosome"/>
</dbReference>
<dbReference type="Gene3D" id="1.50.10.100">
    <property type="entry name" value="Chondroitin AC/alginate lyase"/>
    <property type="match status" value="1"/>
</dbReference>
<dbReference type="PANTHER" id="PTHR38045">
    <property type="entry name" value="CHROMOSOME 1, WHOLE GENOME SHOTGUN SEQUENCE"/>
    <property type="match status" value="1"/>
</dbReference>
<dbReference type="AlphaFoldDB" id="A0A222WNR9"/>
<organism evidence="1 2">
    <name type="scientific">Paenibacillus kribbensis</name>
    <dbReference type="NCBI Taxonomy" id="172713"/>
    <lineage>
        <taxon>Bacteria</taxon>
        <taxon>Bacillati</taxon>
        <taxon>Bacillota</taxon>
        <taxon>Bacilli</taxon>
        <taxon>Bacillales</taxon>
        <taxon>Paenibacillaceae</taxon>
        <taxon>Paenibacillus</taxon>
    </lineage>
</organism>
<dbReference type="EMBL" id="CP020028">
    <property type="protein sequence ID" value="ASR47766.1"/>
    <property type="molecule type" value="Genomic_DNA"/>
</dbReference>
<sequence length="642" mass="71926">MSLLKEAWPASRLVKVLSDGVQDTARQSVRSEWTKRLRATVAEPVYAELWMDIERVCNANRETPWPELPLTLFRQFALTGERKPYEDVYFERRGRLVALVLAAVADSEPWRMKEVESGLLEICREYTWALPAHVREEDTVTPPWQQVDLFASETVQMLAEILLLLGEQLDGHVVAQVRQEVGRRVLEPVFWQPRHFEWETADHNWAAVCASGCGIAALLLVEDSLGKAEAIEKMLGALDCFLAGYKEDGGCPEGVGYWVYGFGYFMYFTDMLRAFTGEAVDILNSEKVRQIAAFAERVHLSDGIFANYSDSSETERLPSGLISYLNSLQEGHSSLPFHVPGLLEDPCRRWAHVLRNLVWANPLAFGSDPAGVDYLPQLGWLMCRSRSFRHSSSHGRAGRQKPELDAMLAFSAKGGHNNEPHNHNDLGHFILHGGGENLLCDLGAGLYTKAYFSPGRESIINISSGGHSVPIINGTMQQSGARAKAVVLDIAVDEQEETRTGTRLKLDLTSAYPVEELTVFTRSFAWTALEENEGARLTVTDHFEFEPSGVSMKPWDVEELLISRIQPRTGMGFVEWQGTKAVVRLDYDASVVQPRVEAVKHLDHDGVPFVFYKTSLKLASDRWNDSASVDCNLFFIINQSSC</sequence>
<evidence type="ECO:0008006" key="3">
    <source>
        <dbReference type="Google" id="ProtNLM"/>
    </source>
</evidence>
<proteinExistence type="predicted"/>
<dbReference type="STRING" id="172713.GCA_001705305_01623"/>
<gene>
    <name evidence="1" type="ORF">B4V02_14305</name>
</gene>
<protein>
    <recommendedName>
        <fullName evidence="3">Heparinase</fullName>
    </recommendedName>
</protein>
<name>A0A222WNR9_9BACL</name>